<protein>
    <submittedName>
        <fullName evidence="3">VWA domain-containing protein</fullName>
    </submittedName>
</protein>
<dbReference type="Proteomes" id="UP000502677">
    <property type="component" value="Chromosome"/>
</dbReference>
<proteinExistence type="predicted"/>
<evidence type="ECO:0000256" key="1">
    <source>
        <dbReference type="SAM" id="MobiDB-lite"/>
    </source>
</evidence>
<evidence type="ECO:0000313" key="3">
    <source>
        <dbReference type="EMBL" id="QIK62062.1"/>
    </source>
</evidence>
<feature type="region of interest" description="Disordered" evidence="1">
    <location>
        <begin position="318"/>
        <end position="343"/>
    </location>
</feature>
<dbReference type="Gene3D" id="3.40.50.410">
    <property type="entry name" value="von Willebrand factor, type A domain"/>
    <property type="match status" value="1"/>
</dbReference>
<evidence type="ECO:0000259" key="2">
    <source>
        <dbReference type="PROSITE" id="PS50234"/>
    </source>
</evidence>
<dbReference type="InterPro" id="IPR002035">
    <property type="entry name" value="VWF_A"/>
</dbReference>
<dbReference type="SUPFAM" id="SSF53300">
    <property type="entry name" value="vWA-like"/>
    <property type="match status" value="1"/>
</dbReference>
<reference evidence="3 4" key="1">
    <citation type="submission" date="2020-03" db="EMBL/GenBank/DDBJ databases">
        <title>Leucobacter sp. nov., isolated from beetles.</title>
        <authorList>
            <person name="Hyun D.-W."/>
            <person name="Bae J.-W."/>
        </authorList>
    </citation>
    <scope>NUCLEOTIDE SEQUENCE [LARGE SCALE GENOMIC DNA]</scope>
    <source>
        <strain evidence="3 4">HDW9C</strain>
    </source>
</reference>
<dbReference type="SMART" id="SM00327">
    <property type="entry name" value="VWA"/>
    <property type="match status" value="1"/>
</dbReference>
<accession>A0A6G7XC31</accession>
<dbReference type="EMBL" id="CP049863">
    <property type="protein sequence ID" value="QIK62062.1"/>
    <property type="molecule type" value="Genomic_DNA"/>
</dbReference>
<feature type="compositionally biased region" description="Basic and acidic residues" evidence="1">
    <location>
        <begin position="265"/>
        <end position="280"/>
    </location>
</feature>
<dbReference type="InterPro" id="IPR036465">
    <property type="entry name" value="vWFA_dom_sf"/>
</dbReference>
<keyword evidence="4" id="KW-1185">Reference proteome</keyword>
<sequence>MTPQPANNPLRERLLAAAAVVGVPLTLSDDTEWRATRDGIQVGLGYYAVRGHSDQEAVALAILQLWESVRFSQTAPDRARRRDSIAQQSPGMEPLLDAILRLQAASELLSALPALRDDLAAAATRSLPDTLVEWPRHLQWIGLLLNIGLARQPGLAVAPEVTEEWRALTQLGGSGTDPLRRVLAPDPERTPLQRFERALALLLPAYERLTALDAAERGLVDAAQAGSADESAEGLEGAAGSDSAEAQQGEGESSSEADTAAPDPATERARRGEGQDRSEGSDLFAAEQAGFVTTFLSTPMPSQTALLEADIDLASEAQATASSETARPLGGSTGSAQSARREADYRERATELAEAIERMRDVWSKVIVERIAYRAAPHRLPQEDGDTLHPEALASVIADVHAGVPNPHAFVRRRARPRRTRRSGSTDYVLLIDRSASMQGAVAEAAADAALIMLEALAGAERDIAFAESTTGISLDLDIRTSLIVFDAVAETVKPLSRGLDDAVRRRMVAAIHSTRGSTNDAAALAEAAEQLGLGRSRTGNAATSDGIERRRIVIFVGDGGSNDPVSAAIELRRLHAAGVHVYGIGIRSDDVAQRFAPSSRRIDDPRDLPAVLQDLIERERVAWN</sequence>
<dbReference type="KEGG" id="lvi:G7068_01725"/>
<dbReference type="RefSeq" id="WP_166287978.1">
    <property type="nucleotide sequence ID" value="NZ_CP049863.1"/>
</dbReference>
<feature type="domain" description="VWFA" evidence="2">
    <location>
        <begin position="427"/>
        <end position="587"/>
    </location>
</feature>
<feature type="compositionally biased region" description="Low complexity" evidence="1">
    <location>
        <begin position="243"/>
        <end position="257"/>
    </location>
</feature>
<dbReference type="Pfam" id="PF00092">
    <property type="entry name" value="VWA"/>
    <property type="match status" value="1"/>
</dbReference>
<name>A0A6G7XC31_9MICO</name>
<dbReference type="AlphaFoldDB" id="A0A6G7XC31"/>
<organism evidence="3 4">
    <name type="scientific">Leucobacter viscericola</name>
    <dbReference type="NCBI Taxonomy" id="2714935"/>
    <lineage>
        <taxon>Bacteria</taxon>
        <taxon>Bacillati</taxon>
        <taxon>Actinomycetota</taxon>
        <taxon>Actinomycetes</taxon>
        <taxon>Micrococcales</taxon>
        <taxon>Microbacteriaceae</taxon>
        <taxon>Leucobacter</taxon>
    </lineage>
</organism>
<gene>
    <name evidence="3" type="ORF">G7068_01725</name>
</gene>
<dbReference type="PROSITE" id="PS50234">
    <property type="entry name" value="VWFA"/>
    <property type="match status" value="1"/>
</dbReference>
<evidence type="ECO:0000313" key="4">
    <source>
        <dbReference type="Proteomes" id="UP000502677"/>
    </source>
</evidence>
<dbReference type="CDD" id="cd00198">
    <property type="entry name" value="vWFA"/>
    <property type="match status" value="1"/>
</dbReference>
<feature type="region of interest" description="Disordered" evidence="1">
    <location>
        <begin position="225"/>
        <end position="280"/>
    </location>
</feature>